<evidence type="ECO:0000313" key="1">
    <source>
        <dbReference type="EMBL" id="OGG44711.1"/>
    </source>
</evidence>
<comment type="caution">
    <text evidence="1">The sequence shown here is derived from an EMBL/GenBank/DDBJ whole genome shotgun (WGS) entry which is preliminary data.</text>
</comment>
<evidence type="ECO:0000313" key="2">
    <source>
        <dbReference type="Proteomes" id="UP000178249"/>
    </source>
</evidence>
<sequence length="60" mass="6642">MPKFKPVRRPEINSKYAGKPPEGLIEAVDLLAADQVVRKLYGPEYVARPAEAEDVTAFQA</sequence>
<reference evidence="1 2" key="1">
    <citation type="journal article" date="2016" name="Nat. Commun.">
        <title>Thousands of microbial genomes shed light on interconnected biogeochemical processes in an aquifer system.</title>
        <authorList>
            <person name="Anantharaman K."/>
            <person name="Brown C.T."/>
            <person name="Hug L.A."/>
            <person name="Sharon I."/>
            <person name="Castelle C.J."/>
            <person name="Probst A.J."/>
            <person name="Thomas B.C."/>
            <person name="Singh A."/>
            <person name="Wilkins M.J."/>
            <person name="Karaoz U."/>
            <person name="Brodie E.L."/>
            <person name="Williams K.H."/>
            <person name="Hubbard S.S."/>
            <person name="Banfield J.F."/>
        </authorList>
    </citation>
    <scope>NUCLEOTIDE SEQUENCE [LARGE SCALE GENOMIC DNA]</scope>
</reference>
<dbReference type="AlphaFoldDB" id="A0A1F6C6E4"/>
<protein>
    <submittedName>
        <fullName evidence="1">Uncharacterized protein</fullName>
    </submittedName>
</protein>
<accession>A0A1F6C6E4</accession>
<organism evidence="1 2">
    <name type="scientific">Candidatus Kaiserbacteria bacterium RIFCSPHIGHO2_01_FULL_48_10</name>
    <dbReference type="NCBI Taxonomy" id="1798476"/>
    <lineage>
        <taxon>Bacteria</taxon>
        <taxon>Candidatus Kaiseribacteriota</taxon>
    </lineage>
</organism>
<proteinExistence type="predicted"/>
<dbReference type="EMBL" id="MFKP01000003">
    <property type="protein sequence ID" value="OGG44711.1"/>
    <property type="molecule type" value="Genomic_DNA"/>
</dbReference>
<name>A0A1F6C6E4_9BACT</name>
<gene>
    <name evidence="1" type="ORF">A2841_01925</name>
</gene>
<dbReference type="Proteomes" id="UP000178249">
    <property type="component" value="Unassembled WGS sequence"/>
</dbReference>